<accession>A0ABN7WBS8</accession>
<feature type="non-terminal residue" evidence="1">
    <location>
        <position position="166"/>
    </location>
</feature>
<organism evidence="1 2">
    <name type="scientific">Gigaspora margarita</name>
    <dbReference type="NCBI Taxonomy" id="4874"/>
    <lineage>
        <taxon>Eukaryota</taxon>
        <taxon>Fungi</taxon>
        <taxon>Fungi incertae sedis</taxon>
        <taxon>Mucoromycota</taxon>
        <taxon>Glomeromycotina</taxon>
        <taxon>Glomeromycetes</taxon>
        <taxon>Diversisporales</taxon>
        <taxon>Gigasporaceae</taxon>
        <taxon>Gigaspora</taxon>
    </lineage>
</organism>
<dbReference type="Proteomes" id="UP000789901">
    <property type="component" value="Unassembled WGS sequence"/>
</dbReference>
<dbReference type="EMBL" id="CAJVQB010038480">
    <property type="protein sequence ID" value="CAG8826304.1"/>
    <property type="molecule type" value="Genomic_DNA"/>
</dbReference>
<protein>
    <submittedName>
        <fullName evidence="1">25838_t:CDS:1</fullName>
    </submittedName>
</protein>
<proteinExistence type="predicted"/>
<evidence type="ECO:0000313" key="2">
    <source>
        <dbReference type="Proteomes" id="UP000789901"/>
    </source>
</evidence>
<evidence type="ECO:0000313" key="1">
    <source>
        <dbReference type="EMBL" id="CAG8826304.1"/>
    </source>
</evidence>
<comment type="caution">
    <text evidence="1">The sequence shown here is derived from an EMBL/GenBank/DDBJ whole genome shotgun (WGS) entry which is preliminary data.</text>
</comment>
<name>A0ABN7WBS8_GIGMA</name>
<keyword evidence="2" id="KW-1185">Reference proteome</keyword>
<sequence length="166" mass="18827">MSNEEHPKINKPVIEPINNNTKPNDDKIINLNINNIITSPNIIEPINHIDPNIIEPILLTQRVSSNITESINNNNIDSNIIEPINHIDPNIIEPTLSTQADNEKQEANSEEEEENNIELNGDLKCSDTIASEKTINKYSELLEVYLKNKNVKSFDYSKFNNLKIIG</sequence>
<gene>
    <name evidence="1" type="ORF">GMARGA_LOCUS29088</name>
</gene>
<reference evidence="1 2" key="1">
    <citation type="submission" date="2021-06" db="EMBL/GenBank/DDBJ databases">
        <authorList>
            <person name="Kallberg Y."/>
            <person name="Tangrot J."/>
            <person name="Rosling A."/>
        </authorList>
    </citation>
    <scope>NUCLEOTIDE SEQUENCE [LARGE SCALE GENOMIC DNA]</scope>
    <source>
        <strain evidence="1 2">120-4 pot B 10/14</strain>
    </source>
</reference>